<gene>
    <name evidence="2" type="ORF">C8P68_10924</name>
</gene>
<evidence type="ECO:0000313" key="2">
    <source>
        <dbReference type="EMBL" id="PTQ93152.1"/>
    </source>
</evidence>
<evidence type="ECO:0000256" key="1">
    <source>
        <dbReference type="SAM" id="Phobius"/>
    </source>
</evidence>
<keyword evidence="1" id="KW-0472">Membrane</keyword>
<keyword evidence="1" id="KW-1133">Transmembrane helix</keyword>
<feature type="transmembrane region" description="Helical" evidence="1">
    <location>
        <begin position="149"/>
        <end position="166"/>
    </location>
</feature>
<dbReference type="AlphaFoldDB" id="A0A2T5J5K3"/>
<evidence type="ECO:0000313" key="3">
    <source>
        <dbReference type="Proteomes" id="UP000244168"/>
    </source>
</evidence>
<comment type="caution">
    <text evidence="2">The sequence shown here is derived from an EMBL/GenBank/DDBJ whole genome shotgun (WGS) entry which is preliminary data.</text>
</comment>
<protein>
    <recommendedName>
        <fullName evidence="4">EcsC family protein</fullName>
    </recommendedName>
</protein>
<accession>A0A2T5J5K3</accession>
<evidence type="ECO:0008006" key="4">
    <source>
        <dbReference type="Google" id="ProtNLM"/>
    </source>
</evidence>
<organism evidence="2 3">
    <name type="scientific">Mucilaginibacter yixingensis</name>
    <dbReference type="NCBI Taxonomy" id="1295612"/>
    <lineage>
        <taxon>Bacteria</taxon>
        <taxon>Pseudomonadati</taxon>
        <taxon>Bacteroidota</taxon>
        <taxon>Sphingobacteriia</taxon>
        <taxon>Sphingobacteriales</taxon>
        <taxon>Sphingobacteriaceae</taxon>
        <taxon>Mucilaginibacter</taxon>
    </lineage>
</organism>
<dbReference type="EMBL" id="QAOQ01000009">
    <property type="protein sequence ID" value="PTQ93152.1"/>
    <property type="molecule type" value="Genomic_DNA"/>
</dbReference>
<dbReference type="RefSeq" id="WP_245917109.1">
    <property type="nucleotide sequence ID" value="NZ_CP160205.1"/>
</dbReference>
<sequence>MKKINIKRLGVDMKQQAAQLTETGFRQVFEHIDQLKIKKGVDALGIEKFINQCAWLAVGSGVVAGSGGIITMLAGLPLDVANLIAQQFRVTMAVIYHQRGDYHFTFDEFMAFVATSLKVEAGVSITKTMMEGIAEKLLLLVGSRTAERLVPVVGAAIGGTANYLFIKRMAKAVKGMNSTYVARQP</sequence>
<dbReference type="Proteomes" id="UP000244168">
    <property type="component" value="Unassembled WGS sequence"/>
</dbReference>
<keyword evidence="1" id="KW-0812">Transmembrane</keyword>
<keyword evidence="3" id="KW-1185">Reference proteome</keyword>
<reference evidence="2 3" key="1">
    <citation type="submission" date="2018-04" db="EMBL/GenBank/DDBJ databases">
        <title>Genomic Encyclopedia of Archaeal and Bacterial Type Strains, Phase II (KMG-II): from individual species to whole genera.</title>
        <authorList>
            <person name="Goeker M."/>
        </authorList>
    </citation>
    <scope>NUCLEOTIDE SEQUENCE [LARGE SCALE GENOMIC DNA]</scope>
    <source>
        <strain evidence="2 3">DSM 26809</strain>
    </source>
</reference>
<name>A0A2T5J5K3_9SPHI</name>
<proteinExistence type="predicted"/>
<feature type="transmembrane region" description="Helical" evidence="1">
    <location>
        <begin position="54"/>
        <end position="76"/>
    </location>
</feature>